<organism evidence="3 4">
    <name type="scientific">Micromonospora deserti</name>
    <dbReference type="NCBI Taxonomy" id="2070366"/>
    <lineage>
        <taxon>Bacteria</taxon>
        <taxon>Bacillati</taxon>
        <taxon>Actinomycetota</taxon>
        <taxon>Actinomycetes</taxon>
        <taxon>Micromonosporales</taxon>
        <taxon>Micromonosporaceae</taxon>
        <taxon>Micromonospora</taxon>
    </lineage>
</organism>
<dbReference type="AlphaFoldDB" id="A0A2W2CGA6"/>
<protein>
    <recommendedName>
        <fullName evidence="2">Polysaccharide pyruvyl transferase domain-containing protein</fullName>
    </recommendedName>
</protein>
<evidence type="ECO:0000256" key="1">
    <source>
        <dbReference type="SAM" id="Coils"/>
    </source>
</evidence>
<dbReference type="Proteomes" id="UP000248749">
    <property type="component" value="Unassembled WGS sequence"/>
</dbReference>
<feature type="coiled-coil region" evidence="1">
    <location>
        <begin position="401"/>
        <end position="428"/>
    </location>
</feature>
<gene>
    <name evidence="3" type="ORF">C1I99_15325</name>
</gene>
<proteinExistence type="predicted"/>
<dbReference type="InterPro" id="IPR007345">
    <property type="entry name" value="Polysacch_pyruvyl_Trfase"/>
</dbReference>
<name>A0A2W2CGA6_9ACTN</name>
<reference evidence="3 4" key="1">
    <citation type="submission" date="2018-01" db="EMBL/GenBank/DDBJ databases">
        <title>Draft genome sequence of Salinispora sp. 13K206.</title>
        <authorList>
            <person name="Sahin N."/>
            <person name="Saygin H."/>
            <person name="Ay H."/>
        </authorList>
    </citation>
    <scope>NUCLEOTIDE SEQUENCE [LARGE SCALE GENOMIC DNA]</scope>
    <source>
        <strain evidence="3 4">13K206</strain>
    </source>
</reference>
<evidence type="ECO:0000313" key="3">
    <source>
        <dbReference type="EMBL" id="PZF97572.1"/>
    </source>
</evidence>
<comment type="caution">
    <text evidence="3">The sequence shown here is derived from an EMBL/GenBank/DDBJ whole genome shotgun (WGS) entry which is preliminary data.</text>
</comment>
<keyword evidence="4" id="KW-1185">Reference proteome</keyword>
<dbReference type="Pfam" id="PF04230">
    <property type="entry name" value="PS_pyruv_trans"/>
    <property type="match status" value="1"/>
</dbReference>
<sequence>MHQRILMRAKKGPFDVYSAEEAFEGNWIGENNGNLVFSHAAHKLLRTATAEITSTQFKVDLRDADMINERYDVYVVPLANAFRRSYAHRIVTMTRLIERLNIPVVVLGVGVQTDVTGDREYLRPLDDVVSRFVRAVLERSHSIGVRGEITESYLRALGFSAVDVIGCPSMFLHGDSLRVEKKKAALEPHDRVALTVSPYVKSMAKIIARHHERYPNLRYLPQDLKTLGTLLYGDAPEDRGRSSAIPVHTSHPLFTEDKVRMFVDPWPWMDYLSGFDFAFGTRIHGTITALISGTPGYLFAHDSRTLELARYFDIPHRVMKEVPADVDAAQLYDEADYTALNDGHKARFETMLSFLARHDLGHSFADGDSAARFDAQVRATTFPPAVRPVAATAKDVLLSRIEWLRDRNAELRRDVETLEEQRLRARVRRAIGGPVRRILNR</sequence>
<evidence type="ECO:0000313" key="4">
    <source>
        <dbReference type="Proteomes" id="UP000248749"/>
    </source>
</evidence>
<keyword evidence="1" id="KW-0175">Coiled coil</keyword>
<dbReference type="EMBL" id="POUB01000093">
    <property type="protein sequence ID" value="PZF97572.1"/>
    <property type="molecule type" value="Genomic_DNA"/>
</dbReference>
<dbReference type="OrthoDB" id="9767435at2"/>
<dbReference type="RefSeq" id="WP_111134898.1">
    <property type="nucleotide sequence ID" value="NZ_POUB01000093.1"/>
</dbReference>
<feature type="domain" description="Polysaccharide pyruvyl transferase" evidence="2">
    <location>
        <begin position="91"/>
        <end position="303"/>
    </location>
</feature>
<accession>A0A2W2CGA6</accession>
<evidence type="ECO:0000259" key="2">
    <source>
        <dbReference type="Pfam" id="PF04230"/>
    </source>
</evidence>